<evidence type="ECO:0000259" key="1">
    <source>
        <dbReference type="PROSITE" id="PS51918"/>
    </source>
</evidence>
<dbReference type="Pfam" id="PF04055">
    <property type="entry name" value="Radical_SAM"/>
    <property type="match status" value="1"/>
</dbReference>
<dbReference type="EMBL" id="CP063144">
    <property type="protein sequence ID" value="QOR93856.1"/>
    <property type="molecule type" value="Genomic_DNA"/>
</dbReference>
<keyword evidence="3" id="KW-1185">Reference proteome</keyword>
<dbReference type="InterPro" id="IPR058240">
    <property type="entry name" value="rSAM_sf"/>
</dbReference>
<dbReference type="PANTHER" id="PTHR42731:SF1">
    <property type="entry name" value="RADICAL SAM DOMAIN PROTEIN"/>
    <property type="match status" value="1"/>
</dbReference>
<dbReference type="Gene3D" id="3.80.30.20">
    <property type="entry name" value="tm_1862 like domain"/>
    <property type="match status" value="1"/>
</dbReference>
<dbReference type="AlphaFoldDB" id="A0A7M1UP36"/>
<accession>A0A7M1UP36</accession>
<evidence type="ECO:0000313" key="3">
    <source>
        <dbReference type="Proteomes" id="UP000593766"/>
    </source>
</evidence>
<dbReference type="OrthoDB" id="2305at2157"/>
<dbReference type="CDD" id="cd01335">
    <property type="entry name" value="Radical_SAM"/>
    <property type="match status" value="1"/>
</dbReference>
<dbReference type="InterPro" id="IPR006638">
    <property type="entry name" value="Elp3/MiaA/NifB-like_rSAM"/>
</dbReference>
<dbReference type="PROSITE" id="PS51918">
    <property type="entry name" value="RADICAL_SAM"/>
    <property type="match status" value="1"/>
</dbReference>
<protein>
    <submittedName>
        <fullName evidence="2">Radical SAM protein</fullName>
    </submittedName>
</protein>
<proteinExistence type="predicted"/>
<feature type="domain" description="Radical SAM core" evidence="1">
    <location>
        <begin position="204"/>
        <end position="437"/>
    </location>
</feature>
<evidence type="ECO:0000313" key="2">
    <source>
        <dbReference type="EMBL" id="QOR93856.1"/>
    </source>
</evidence>
<dbReference type="SFLD" id="SFLDS00029">
    <property type="entry name" value="Radical_SAM"/>
    <property type="match status" value="1"/>
</dbReference>
<dbReference type="Proteomes" id="UP000593766">
    <property type="component" value="Chromosome"/>
</dbReference>
<reference evidence="2 3" key="1">
    <citation type="submission" date="2020-10" db="EMBL/GenBank/DDBJ databases">
        <title>Complete genome sequence of Thermosphaera aggregans strain 3507.</title>
        <authorList>
            <person name="Zayulina K.S."/>
            <person name="Elcheninov A.G."/>
            <person name="Toshchakov S.V."/>
            <person name="Kublanov I.V."/>
            <person name="Kochetkova T.V."/>
        </authorList>
    </citation>
    <scope>NUCLEOTIDE SEQUENCE [LARGE SCALE GENOMIC DNA]</scope>
    <source>
        <strain evidence="2 3">3507</strain>
    </source>
</reference>
<dbReference type="GO" id="GO:0003824">
    <property type="term" value="F:catalytic activity"/>
    <property type="evidence" value="ECO:0007669"/>
    <property type="project" value="InterPro"/>
</dbReference>
<dbReference type="GO" id="GO:0051536">
    <property type="term" value="F:iron-sulfur cluster binding"/>
    <property type="evidence" value="ECO:0007669"/>
    <property type="project" value="InterPro"/>
</dbReference>
<dbReference type="InterPro" id="IPR023404">
    <property type="entry name" value="rSAM_horseshoe"/>
</dbReference>
<dbReference type="SFLD" id="SFLDG01082">
    <property type="entry name" value="B12-binding_domain_containing"/>
    <property type="match status" value="1"/>
</dbReference>
<dbReference type="SMART" id="SM00729">
    <property type="entry name" value="Elp3"/>
    <property type="match status" value="1"/>
</dbReference>
<dbReference type="InterPro" id="IPR007197">
    <property type="entry name" value="rSAM"/>
</dbReference>
<sequence>MELNTVYKNPLKASSRVAFIYPSLYEVMISSLASDLIYFTLNNNPEIYAERFCNKRLTGAEEEARSIETRSPLRDFDLIITSIHYEPDIVNLVRLLQASGVNPFREARQTPIIAGGPVVMANPIPFSDLIDVFVIGEVESSLDKIVEIWLQFKGDKKAFLEEVSKLSYVYVPGLTEGEVVKSYPADLNACFYPVRQIVNTKIEPVFGRGFKLEVNRGCMFACSFCMETRVMAPYRERSLGLLKKLIEEHLTYNPGEKRVVLYSLSFPVRKDHLRILEFMVENNLIASQPSIRLDLINEELLELLRALNQKTITIAPESFSLTTQKLFFKYVKPCEWFEEKIGAALSKGFNVKIYLVYGAPWEGLESIKENIECLKRVISKAKGKRWRAVVSLNPLIPKPHTPFQYFGMKNMKELKQVFKIYKENLKGLVESRAYDIEWSLMQAFLSLSEKPLGKLIATWAEEGGGLHGFKKVAKGFNIDLSRVFNGYRFEETLPWSFIKIPYEKSVPSRIQAEIIYSFMEKARRLSRE</sequence>
<dbReference type="SUPFAM" id="SSF102114">
    <property type="entry name" value="Radical SAM enzymes"/>
    <property type="match status" value="1"/>
</dbReference>
<dbReference type="InterPro" id="IPR045784">
    <property type="entry name" value="Radical_SAM_N2"/>
</dbReference>
<organism evidence="2 3">
    <name type="scientific">Thermosphaera chiliense</name>
    <dbReference type="NCBI Taxonomy" id="3402707"/>
    <lineage>
        <taxon>Archaea</taxon>
        <taxon>Thermoproteota</taxon>
        <taxon>Thermoprotei</taxon>
        <taxon>Desulfurococcales</taxon>
        <taxon>Desulfurococcaceae</taxon>
        <taxon>Thermosphaera</taxon>
    </lineage>
</organism>
<name>A0A7M1UP36_9CREN</name>
<dbReference type="PANTHER" id="PTHR42731">
    <property type="entry name" value="SLL1084 PROTEIN"/>
    <property type="match status" value="1"/>
</dbReference>
<dbReference type="Pfam" id="PF19864">
    <property type="entry name" value="Radical_SAM_N2"/>
    <property type="match status" value="1"/>
</dbReference>
<gene>
    <name evidence="2" type="ORF">IMZ38_04185</name>
</gene>
<dbReference type="KEGG" id="tcs:IMZ38_04185"/>